<reference evidence="2" key="1">
    <citation type="submission" date="2020-02" db="EMBL/GenBank/DDBJ databases">
        <authorList>
            <person name="Meier V. D."/>
        </authorList>
    </citation>
    <scope>NUCLEOTIDE SEQUENCE</scope>
    <source>
        <strain evidence="2">AVDCRST_MAG83</strain>
    </source>
</reference>
<sequence>MYLHMGPMPVMPAFPDCSIDELPPNKTRAVAP</sequence>
<protein>
    <submittedName>
        <fullName evidence="2">Uncharacterized protein</fullName>
    </submittedName>
</protein>
<evidence type="ECO:0000256" key="1">
    <source>
        <dbReference type="SAM" id="MobiDB-lite"/>
    </source>
</evidence>
<feature type="region of interest" description="Disordered" evidence="1">
    <location>
        <begin position="13"/>
        <end position="32"/>
    </location>
</feature>
<dbReference type="AlphaFoldDB" id="A0A6J4J5G3"/>
<evidence type="ECO:0000313" key="2">
    <source>
        <dbReference type="EMBL" id="CAA9271265.1"/>
    </source>
</evidence>
<dbReference type="EMBL" id="CADCTE010000176">
    <property type="protein sequence ID" value="CAA9271265.1"/>
    <property type="molecule type" value="Genomic_DNA"/>
</dbReference>
<accession>A0A6J4J5G3</accession>
<organism evidence="2">
    <name type="scientific">uncultured Arthrobacter sp</name>
    <dbReference type="NCBI Taxonomy" id="114050"/>
    <lineage>
        <taxon>Bacteria</taxon>
        <taxon>Bacillati</taxon>
        <taxon>Actinomycetota</taxon>
        <taxon>Actinomycetes</taxon>
        <taxon>Micrococcales</taxon>
        <taxon>Micrococcaceae</taxon>
        <taxon>Arthrobacter</taxon>
        <taxon>environmental samples</taxon>
    </lineage>
</organism>
<gene>
    <name evidence="2" type="ORF">AVDCRST_MAG83-3282</name>
</gene>
<name>A0A6J4J5G3_9MICC</name>
<proteinExistence type="predicted"/>